<protein>
    <submittedName>
        <fullName evidence="3">Uncharacterized protein</fullName>
    </submittedName>
</protein>
<feature type="region of interest" description="Disordered" evidence="1">
    <location>
        <begin position="163"/>
        <end position="191"/>
    </location>
</feature>
<gene>
    <name evidence="3" type="ORF">VFPPC_15855</name>
</gene>
<dbReference type="Proteomes" id="UP000078397">
    <property type="component" value="Unassembled WGS sequence"/>
</dbReference>
<evidence type="ECO:0000313" key="4">
    <source>
        <dbReference type="Proteomes" id="UP000078397"/>
    </source>
</evidence>
<feature type="compositionally biased region" description="Polar residues" evidence="1">
    <location>
        <begin position="163"/>
        <end position="182"/>
    </location>
</feature>
<dbReference type="GeneID" id="28857602"/>
<keyword evidence="2" id="KW-1133">Transmembrane helix</keyword>
<reference evidence="3 4" key="1">
    <citation type="journal article" date="2016" name="PLoS Pathog.">
        <title>Biosynthesis of antibiotic leucinostatins in bio-control fungus Purpureocillium lilacinum and their inhibition on phytophthora revealed by genome mining.</title>
        <authorList>
            <person name="Wang G."/>
            <person name="Liu Z."/>
            <person name="Lin R."/>
            <person name="Li E."/>
            <person name="Mao Z."/>
            <person name="Ling J."/>
            <person name="Yang Y."/>
            <person name="Yin W.B."/>
            <person name="Xie B."/>
        </authorList>
    </citation>
    <scope>NUCLEOTIDE SEQUENCE [LARGE SCALE GENOMIC DNA]</scope>
    <source>
        <strain evidence="3">170</strain>
    </source>
</reference>
<dbReference type="OrthoDB" id="4941143at2759"/>
<evidence type="ECO:0000256" key="1">
    <source>
        <dbReference type="SAM" id="MobiDB-lite"/>
    </source>
</evidence>
<feature type="compositionally biased region" description="Low complexity" evidence="1">
    <location>
        <begin position="59"/>
        <end position="94"/>
    </location>
</feature>
<name>A0A179FSM3_METCM</name>
<evidence type="ECO:0000256" key="2">
    <source>
        <dbReference type="SAM" id="Phobius"/>
    </source>
</evidence>
<accession>A0A179FSM3</accession>
<dbReference type="STRING" id="1380566.A0A179FSM3"/>
<keyword evidence="2" id="KW-0812">Transmembrane</keyword>
<keyword evidence="4" id="KW-1185">Reference proteome</keyword>
<evidence type="ECO:0000313" key="3">
    <source>
        <dbReference type="EMBL" id="OAQ68636.1"/>
    </source>
</evidence>
<feature type="region of interest" description="Disordered" evidence="1">
    <location>
        <begin position="1"/>
        <end position="111"/>
    </location>
</feature>
<keyword evidence="2" id="KW-0472">Membrane</keyword>
<dbReference type="EMBL" id="LSBJ02000003">
    <property type="protein sequence ID" value="OAQ68636.1"/>
    <property type="molecule type" value="Genomic_DNA"/>
</dbReference>
<proteinExistence type="predicted"/>
<dbReference type="AlphaFoldDB" id="A0A179FSM3"/>
<feature type="transmembrane region" description="Helical" evidence="2">
    <location>
        <begin position="201"/>
        <end position="225"/>
    </location>
</feature>
<dbReference type="KEGG" id="pchm:VFPPC_15855"/>
<comment type="caution">
    <text evidence="3">The sequence shown here is derived from an EMBL/GenBank/DDBJ whole genome shotgun (WGS) entry which is preliminary data.</text>
</comment>
<dbReference type="RefSeq" id="XP_018145486.1">
    <property type="nucleotide sequence ID" value="XM_018293608.1"/>
</dbReference>
<organism evidence="3 4">
    <name type="scientific">Pochonia chlamydosporia 170</name>
    <dbReference type="NCBI Taxonomy" id="1380566"/>
    <lineage>
        <taxon>Eukaryota</taxon>
        <taxon>Fungi</taxon>
        <taxon>Dikarya</taxon>
        <taxon>Ascomycota</taxon>
        <taxon>Pezizomycotina</taxon>
        <taxon>Sordariomycetes</taxon>
        <taxon>Hypocreomycetidae</taxon>
        <taxon>Hypocreales</taxon>
        <taxon>Clavicipitaceae</taxon>
        <taxon>Pochonia</taxon>
    </lineage>
</organism>
<sequence length="232" mass="24114">MNSSQNPFGEEPDHPSQSIPNAAYPDAPYQPGSGFHGNGSTTASTGREGLASSVAGHDTSTTYSNSYSTSPNSSSPNTSAPSGHQTTSPSVAIPDVPPPPYIRHEQPSPYIPTRTQTISRWTGAGAGNGQQNGQPESVPMQNLSLATSAQGSLAPSVPITQQEQLPSPYTTGSGSISVSTQAGKPGPLAEARRRRRRRVKICIVILIAVCLFILALIIGIALGVLKSSARNN</sequence>